<keyword evidence="2" id="KW-0813">Transport</keyword>
<feature type="domain" description="TonB-dependent receptor-like beta-barrel" evidence="13">
    <location>
        <begin position="301"/>
        <end position="781"/>
    </location>
</feature>
<evidence type="ECO:0000259" key="13">
    <source>
        <dbReference type="Pfam" id="PF00593"/>
    </source>
</evidence>
<evidence type="ECO:0000256" key="3">
    <source>
        <dbReference type="ARBA" id="ARBA00022452"/>
    </source>
</evidence>
<evidence type="ECO:0000256" key="5">
    <source>
        <dbReference type="ARBA" id="ARBA00022729"/>
    </source>
</evidence>
<comment type="similarity">
    <text evidence="10">Belongs to the TonB-dependent receptor family.</text>
</comment>
<dbReference type="PANTHER" id="PTHR30069">
    <property type="entry name" value="TONB-DEPENDENT OUTER MEMBRANE RECEPTOR"/>
    <property type="match status" value="1"/>
</dbReference>
<dbReference type="Pfam" id="PF07715">
    <property type="entry name" value="Plug"/>
    <property type="match status" value="1"/>
</dbReference>
<evidence type="ECO:0000256" key="9">
    <source>
        <dbReference type="ARBA" id="ARBA00023237"/>
    </source>
</evidence>
<evidence type="ECO:0000256" key="1">
    <source>
        <dbReference type="ARBA" id="ARBA00004571"/>
    </source>
</evidence>
<dbReference type="RefSeq" id="WP_379849335.1">
    <property type="nucleotide sequence ID" value="NZ_JBHSMA010000010.1"/>
</dbReference>
<evidence type="ECO:0000256" key="6">
    <source>
        <dbReference type="ARBA" id="ARBA00023077"/>
    </source>
</evidence>
<sequence length="826" mass="92035">MKRLFAVLCLLLTGFSSPGQPLYTVKGSVFEEGRPKPLFGVHVFTPGQTAGTVTDPSGFFSLTLPARDSLTLVFSCVGYQTVRQTIPFRQNQQLSVFLPAGQTLAELTVRPATDPEATSRNPQMSQIGISARQLEKIPALLGEKDLLRVLQLLPGVQKGSEGNTGIYVRGGGPDQNLVLLDEAVLYNSGHLLGFFSAFNGSALRNVELTKGGFPARFGGRLSSVIEVNTKEGNAEKLAGEASLGLVSSRLLLEGPLGKSGSGKQPLTFLLAGRRTYIDLITRPFATSRQSGATQTFFYDLNARLTYTLGARDRLFWSGFRSRDAFVNHTQTGNQPLQGSLNWHNTLSTLRWHHRISEQAFVSLSFLYSQYQLKVANDGSSLRDTASLRYELRYRSGIRDIGLKYALEFGQDHHRLHFGLQTIHHRFTPGAVVTTGNVDPATAPRFFIDALESGLYAEDTWQPARHWHLNAGFRLNHFLQLQSGTLPTGGKPPGEANGPGQPRGRPVQYLNPDPRLSMAYQLDSSFSVKMSFAMMNQYAHLLSNTGLGLPADLWIPTTLRIRPQQARQVAIGFAKDFLHPDRPDRNLTVTLEGYYKILKNSISFAEGTSFLTTEPARPAAASQWENNITSGRGWAYGSELFAQKKTGRLSGWVGYTLSWTWWQFPALNGGVKFHPRYDRRHDASIVGIYEIRPGLTFSWTWVYGTGQALTLPVARFSGYENRPASSVNGNPQEQLFGPAPNVKEYGARNGFRAEAYHRLDIGWQFRKQRKALTRTWELGLYNMYNRRNPFYYSLEARDQGAGRHSKSVLYKYSLFPVVPSVSYTLSF</sequence>
<evidence type="ECO:0000256" key="4">
    <source>
        <dbReference type="ARBA" id="ARBA00022692"/>
    </source>
</evidence>
<evidence type="ECO:0000256" key="8">
    <source>
        <dbReference type="ARBA" id="ARBA00023170"/>
    </source>
</evidence>
<evidence type="ECO:0000256" key="7">
    <source>
        <dbReference type="ARBA" id="ARBA00023136"/>
    </source>
</evidence>
<proteinExistence type="inferred from homology"/>
<comment type="caution">
    <text evidence="15">The sequence shown here is derived from an EMBL/GenBank/DDBJ whole genome shotgun (WGS) entry which is preliminary data.</text>
</comment>
<dbReference type="InterPro" id="IPR000531">
    <property type="entry name" value="Beta-barrel_TonB"/>
</dbReference>
<dbReference type="Gene3D" id="2.40.170.20">
    <property type="entry name" value="TonB-dependent receptor, beta-barrel domain"/>
    <property type="match status" value="1"/>
</dbReference>
<keyword evidence="16" id="KW-1185">Reference proteome</keyword>
<evidence type="ECO:0000256" key="12">
    <source>
        <dbReference type="SAM" id="SignalP"/>
    </source>
</evidence>
<evidence type="ECO:0000313" key="16">
    <source>
        <dbReference type="Proteomes" id="UP001596106"/>
    </source>
</evidence>
<keyword evidence="8 15" id="KW-0675">Receptor</keyword>
<feature type="region of interest" description="Disordered" evidence="11">
    <location>
        <begin position="483"/>
        <end position="506"/>
    </location>
</feature>
<comment type="subcellular location">
    <subcellularLocation>
        <location evidence="1">Cell outer membrane</location>
        <topology evidence="1">Multi-pass membrane protein</topology>
    </subcellularLocation>
</comment>
<keyword evidence="5 12" id="KW-0732">Signal</keyword>
<keyword evidence="3" id="KW-1134">Transmembrane beta strand</keyword>
<gene>
    <name evidence="15" type="ORF">ACFPMF_22600</name>
</gene>
<feature type="chain" id="PRO_5046360213" evidence="12">
    <location>
        <begin position="20"/>
        <end position="826"/>
    </location>
</feature>
<evidence type="ECO:0000256" key="2">
    <source>
        <dbReference type="ARBA" id="ARBA00022448"/>
    </source>
</evidence>
<accession>A0ABW0IHD2</accession>
<dbReference type="InterPro" id="IPR012910">
    <property type="entry name" value="Plug_dom"/>
</dbReference>
<dbReference type="Pfam" id="PF00593">
    <property type="entry name" value="TonB_dep_Rec_b-barrel"/>
    <property type="match status" value="1"/>
</dbReference>
<evidence type="ECO:0000259" key="14">
    <source>
        <dbReference type="Pfam" id="PF07715"/>
    </source>
</evidence>
<dbReference type="Gene3D" id="2.60.40.1120">
    <property type="entry name" value="Carboxypeptidase-like, regulatory domain"/>
    <property type="match status" value="1"/>
</dbReference>
<keyword evidence="7 10" id="KW-0472">Membrane</keyword>
<feature type="domain" description="TonB-dependent receptor plug" evidence="14">
    <location>
        <begin position="130"/>
        <end position="220"/>
    </location>
</feature>
<feature type="signal peptide" evidence="12">
    <location>
        <begin position="1"/>
        <end position="19"/>
    </location>
</feature>
<evidence type="ECO:0000256" key="10">
    <source>
        <dbReference type="RuleBase" id="RU003357"/>
    </source>
</evidence>
<dbReference type="Proteomes" id="UP001596106">
    <property type="component" value="Unassembled WGS sequence"/>
</dbReference>
<evidence type="ECO:0000313" key="15">
    <source>
        <dbReference type="EMBL" id="MFC5412133.1"/>
    </source>
</evidence>
<dbReference type="InterPro" id="IPR036942">
    <property type="entry name" value="Beta-barrel_TonB_sf"/>
</dbReference>
<keyword evidence="4" id="KW-0812">Transmembrane</keyword>
<dbReference type="SUPFAM" id="SSF49464">
    <property type="entry name" value="Carboxypeptidase regulatory domain-like"/>
    <property type="match status" value="1"/>
</dbReference>
<dbReference type="InterPro" id="IPR037066">
    <property type="entry name" value="Plug_dom_sf"/>
</dbReference>
<protein>
    <submittedName>
        <fullName evidence="15">TonB-dependent receptor domain-containing protein</fullName>
    </submittedName>
</protein>
<keyword evidence="6 10" id="KW-0798">TonB box</keyword>
<organism evidence="15 16">
    <name type="scientific">Larkinella bovis</name>
    <dbReference type="NCBI Taxonomy" id="683041"/>
    <lineage>
        <taxon>Bacteria</taxon>
        <taxon>Pseudomonadati</taxon>
        <taxon>Bacteroidota</taxon>
        <taxon>Cytophagia</taxon>
        <taxon>Cytophagales</taxon>
        <taxon>Spirosomataceae</taxon>
        <taxon>Larkinella</taxon>
    </lineage>
</organism>
<keyword evidence="9" id="KW-0998">Cell outer membrane</keyword>
<name>A0ABW0IHD2_9BACT</name>
<dbReference type="EMBL" id="JBHSMA010000010">
    <property type="protein sequence ID" value="MFC5412133.1"/>
    <property type="molecule type" value="Genomic_DNA"/>
</dbReference>
<dbReference type="Gene3D" id="2.170.130.10">
    <property type="entry name" value="TonB-dependent receptor, plug domain"/>
    <property type="match status" value="1"/>
</dbReference>
<dbReference type="PANTHER" id="PTHR30069:SF29">
    <property type="entry name" value="HEMOGLOBIN AND HEMOGLOBIN-HAPTOGLOBIN-BINDING PROTEIN 1-RELATED"/>
    <property type="match status" value="1"/>
</dbReference>
<dbReference type="SUPFAM" id="SSF56935">
    <property type="entry name" value="Porins"/>
    <property type="match status" value="1"/>
</dbReference>
<evidence type="ECO:0000256" key="11">
    <source>
        <dbReference type="SAM" id="MobiDB-lite"/>
    </source>
</evidence>
<reference evidence="16" key="1">
    <citation type="journal article" date="2019" name="Int. J. Syst. Evol. Microbiol.">
        <title>The Global Catalogue of Microorganisms (GCM) 10K type strain sequencing project: providing services to taxonomists for standard genome sequencing and annotation.</title>
        <authorList>
            <consortium name="The Broad Institute Genomics Platform"/>
            <consortium name="The Broad Institute Genome Sequencing Center for Infectious Disease"/>
            <person name="Wu L."/>
            <person name="Ma J."/>
        </authorList>
    </citation>
    <scope>NUCLEOTIDE SEQUENCE [LARGE SCALE GENOMIC DNA]</scope>
    <source>
        <strain evidence="16">CCUG 55250</strain>
    </source>
</reference>
<dbReference type="InterPro" id="IPR008969">
    <property type="entry name" value="CarboxyPept-like_regulatory"/>
</dbReference>
<dbReference type="Pfam" id="PF13715">
    <property type="entry name" value="CarbopepD_reg_2"/>
    <property type="match status" value="1"/>
</dbReference>
<dbReference type="InterPro" id="IPR039426">
    <property type="entry name" value="TonB-dep_rcpt-like"/>
</dbReference>